<proteinExistence type="predicted"/>
<dbReference type="Proteomes" id="UP000199702">
    <property type="component" value="Unassembled WGS sequence"/>
</dbReference>
<protein>
    <recommendedName>
        <fullName evidence="5">TonB family C-terminal domain-containing protein</fullName>
    </recommendedName>
</protein>
<feature type="region of interest" description="Disordered" evidence="1">
    <location>
        <begin position="123"/>
        <end position="202"/>
    </location>
</feature>
<feature type="transmembrane region" description="Helical" evidence="2">
    <location>
        <begin position="15"/>
        <end position="36"/>
    </location>
</feature>
<sequence>MGRILKILKYINEHGTMLLLIFAILVVFLWLLVKYLEKQKFTDSKKSLIITVYSFSSILILLFFLRFWPPYGKSELLIAQGGGGGGVELNFGNTDRGKGDDYLNETLEVNMKEVAAQPVESAPDEILTQDNIGAEVPTPAKSKVKPKDKKPTETKPVETPKPVVKKTNSALSNMIKGNKKGGDGNSSTSGNQGSANGNTNSSGYYGSGGSGGGTGGGNGTGNGTGTGAGSGSGSGGGNGSGNGKGTNYTLSGRRVAYIPQIDNDCNQAGRVTIEVTVNKSGKTISAVNGKGTNADPCLIALARRYALQTKWQPSETAADKQTGNITYNFSF</sequence>
<gene>
    <name evidence="3" type="ORF">SAMN05660918_0192</name>
</gene>
<reference evidence="4" key="1">
    <citation type="submission" date="2016-10" db="EMBL/GenBank/DDBJ databases">
        <authorList>
            <person name="Varghese N."/>
            <person name="Submissions S."/>
        </authorList>
    </citation>
    <scope>NUCLEOTIDE SEQUENCE [LARGE SCALE GENOMIC DNA]</scope>
    <source>
        <strain evidence="4">DSM 17934</strain>
    </source>
</reference>
<dbReference type="EMBL" id="FNYA01000015">
    <property type="protein sequence ID" value="SEJ38636.1"/>
    <property type="molecule type" value="Genomic_DNA"/>
</dbReference>
<accession>A0A1H6YDT4</accession>
<dbReference type="AlphaFoldDB" id="A0A1H6YDT4"/>
<keyword evidence="4" id="KW-1185">Reference proteome</keyword>
<dbReference type="RefSeq" id="WP_245748301.1">
    <property type="nucleotide sequence ID" value="NZ_CBCSJU010000001.1"/>
</dbReference>
<name>A0A1H6YDT4_9FLAO</name>
<dbReference type="STRING" id="402734.SAMN05660918_0192"/>
<feature type="region of interest" description="Disordered" evidence="1">
    <location>
        <begin position="216"/>
        <end position="245"/>
    </location>
</feature>
<keyword evidence="2" id="KW-0472">Membrane</keyword>
<evidence type="ECO:0000313" key="3">
    <source>
        <dbReference type="EMBL" id="SEJ38636.1"/>
    </source>
</evidence>
<evidence type="ECO:0008006" key="5">
    <source>
        <dbReference type="Google" id="ProtNLM"/>
    </source>
</evidence>
<feature type="compositionally biased region" description="Basic and acidic residues" evidence="1">
    <location>
        <begin position="149"/>
        <end position="158"/>
    </location>
</feature>
<keyword evidence="2" id="KW-1133">Transmembrane helix</keyword>
<evidence type="ECO:0000313" key="4">
    <source>
        <dbReference type="Proteomes" id="UP000199702"/>
    </source>
</evidence>
<feature type="transmembrane region" description="Helical" evidence="2">
    <location>
        <begin position="48"/>
        <end position="68"/>
    </location>
</feature>
<evidence type="ECO:0000256" key="2">
    <source>
        <dbReference type="SAM" id="Phobius"/>
    </source>
</evidence>
<keyword evidence="2" id="KW-0812">Transmembrane</keyword>
<evidence type="ECO:0000256" key="1">
    <source>
        <dbReference type="SAM" id="MobiDB-lite"/>
    </source>
</evidence>
<organism evidence="3 4">
    <name type="scientific">Flavobacterium terrigena</name>
    <dbReference type="NCBI Taxonomy" id="402734"/>
    <lineage>
        <taxon>Bacteria</taxon>
        <taxon>Pseudomonadati</taxon>
        <taxon>Bacteroidota</taxon>
        <taxon>Flavobacteriia</taxon>
        <taxon>Flavobacteriales</taxon>
        <taxon>Flavobacteriaceae</taxon>
        <taxon>Flavobacterium</taxon>
    </lineage>
</organism>
<feature type="compositionally biased region" description="Gly residues" evidence="1">
    <location>
        <begin position="216"/>
        <end position="244"/>
    </location>
</feature>
<feature type="compositionally biased region" description="Low complexity" evidence="1">
    <location>
        <begin position="185"/>
        <end position="202"/>
    </location>
</feature>